<evidence type="ECO:0000313" key="18">
    <source>
        <dbReference type="EMBL" id="KAG9689913.1"/>
    </source>
</evidence>
<evidence type="ECO:0000259" key="16">
    <source>
        <dbReference type="PROSITE" id="PS50827"/>
    </source>
</evidence>
<evidence type="ECO:0000256" key="2">
    <source>
        <dbReference type="ARBA" id="ARBA00004477"/>
    </source>
</evidence>
<evidence type="ECO:0000256" key="3">
    <source>
        <dbReference type="ARBA" id="ARBA00004922"/>
    </source>
</evidence>
<feature type="compositionally biased region" description="Basic and acidic residues" evidence="14">
    <location>
        <begin position="1025"/>
        <end position="1054"/>
    </location>
</feature>
<feature type="region of interest" description="Disordered" evidence="14">
    <location>
        <begin position="1358"/>
        <end position="1400"/>
    </location>
</feature>
<dbReference type="PROSITE" id="PS51136">
    <property type="entry name" value="WAC"/>
    <property type="match status" value="1"/>
</dbReference>
<evidence type="ECO:0000256" key="14">
    <source>
        <dbReference type="SAM" id="MobiDB-lite"/>
    </source>
</evidence>
<dbReference type="InterPro" id="IPR018501">
    <property type="entry name" value="DDT_dom"/>
</dbReference>
<proteinExistence type="inferred from homology"/>
<sequence length="1400" mass="159934">MSDLYPSLTQCAVVATAFKILLWPAYKSTDFEVHRNWLAITNSLPVKDWYYEKTSEWTLDYPPFFAAFEWCMSQAARFFDADMLQIKNLGHSSWQTVYFQRATVILTELVLLYALQLYVRGAPITAKKTFHAAALSILLSPGLLIIDHIHFQYNGFMYGILVLSIVLARRQSGLLASGITFAILLCFKHIYLYLAPAYFVFLLRVYCLDPRSWFRIRFAKCVKLGLGIGLVFGLAFGPFVYWNQIDQLLSRLFPFSRGLCHAYWAPNVWALYSFADRILIYLAPYLNLSVNREAINSVTRGLVGDTSFAVLPDISPRMTFVLTLAAQIPALVKLFFRPTWDTFVGALTLCGYASFLFGWHVHEKAILLVIIPFSLIALKDRRHLGAFRPLAVSGHVSLFPLLFTAQEFPIKTIYTIFWLVALLMAFDQLAPASPRPRVFLLDRFSFVYIVVLYKRKPVTMLPAPAKIDNNTEVWVMPKSGEVFTDYESYLSRFEFYNRKKFTDAVNGKSNLTFFAAVDSENNSSSDIDKIFPDALRDPILRKVQFSDISRIDELVSFVFEEFRSEFFPGEEVSVSLDNGDQFEGVIREKAKFPQLLNPDGSIQRAAFSRYFVKLNDERGEEALLDDKHIKRNRKLFTKQNLRSFLKSSIQRDMFTGAPWLVKEHLARQYRLPMEIPPHLAQRMQASPQPGMPRQPQGTSIFNKVNGRKGKNLTIGDFEQDGSLQGYTTPPLNGSKFPGYSAAAVKTEPQKPAPVPIKYPIEDLDVPARKNDLVRPQLKFITQQSPAEGEIRMEYVGPLLEIWNTLNVHSEVLILDAFTFDDFLEAIKFTSDEVTCELLEEAHCAVLKTIVNEEGTLQVTLPDMIEEESSDEEMDESEPVTPILDAPAHATRSRMSNISNIAAEESNGRSSRTPAEGRHRPHRVPELLASYGWVERLKARDFANGGWQTIMAGLLHQLSLNPRQKSECDKVLSKLVPLDEDPSPESVRINYIRLDINLRISALQLITLLCVSTKTVRGYLEEMSEEQTKIRKEKLEHQKAKKESVAKLGDLETQKKILLPDNLPDSPKEEHPDPMDISMSHVDDTVDTVDLATSDAEEEGGRSLRRGNERKRKRDEDAARREKQREEKKAKTNPKQSKEFTKLLKDIDKLKTEISKREKEIAVCDEQLREANCQRTKVLGRDRFWNRYYWFERNGMPVTGLTDGSTGSYGYANARIWVQGPDEMERLGFIDLPEDLQRTYIQDHGLSVPDRKAKEEGATSLRTANEWGYYDDPETIALLLNWFDDRGVREKALRKEMTLWQEPIVGQMRTLKTHLDSINQEDADDEPVTRVSTRKKTYVDIEASSQRCLRWRNLTAIDKNGHLHSEQPKPKEKKGKKEAKGVAKVIAKGKPTTRQGTKYGK</sequence>
<dbReference type="GO" id="GO:0000785">
    <property type="term" value="C:chromatin"/>
    <property type="evidence" value="ECO:0007669"/>
    <property type="project" value="UniProtKB-ARBA"/>
</dbReference>
<dbReference type="EMBL" id="JAHFXF010000331">
    <property type="protein sequence ID" value="KAG9689913.1"/>
    <property type="molecule type" value="Genomic_DNA"/>
</dbReference>
<evidence type="ECO:0000256" key="9">
    <source>
        <dbReference type="ARBA" id="ARBA00022989"/>
    </source>
</evidence>
<reference evidence="18" key="1">
    <citation type="journal article" date="2021" name="J Fungi (Basel)">
        <title>Virulence traits and population genomics of the black yeast Aureobasidium melanogenum.</title>
        <authorList>
            <person name="Cernosa A."/>
            <person name="Sun X."/>
            <person name="Gostincar C."/>
            <person name="Fang C."/>
            <person name="Gunde-Cimerman N."/>
            <person name="Song Z."/>
        </authorList>
    </citation>
    <scope>NUCLEOTIDE SEQUENCE</scope>
    <source>
        <strain evidence="18">EXF-9911</strain>
    </source>
</reference>
<keyword evidence="7 15" id="KW-0812">Transmembrane</keyword>
<evidence type="ECO:0000313" key="19">
    <source>
        <dbReference type="Proteomes" id="UP000779574"/>
    </source>
</evidence>
<keyword evidence="6" id="KW-0808">Transferase</keyword>
<evidence type="ECO:0000256" key="10">
    <source>
        <dbReference type="ARBA" id="ARBA00023136"/>
    </source>
</evidence>
<comment type="caution">
    <text evidence="18">The sequence shown here is derived from an EMBL/GenBank/DDBJ whole genome shotgun (WGS) entry which is preliminary data.</text>
</comment>
<feature type="transmembrane region" description="Helical" evidence="15">
    <location>
        <begin position="130"/>
        <end position="146"/>
    </location>
</feature>
<evidence type="ECO:0000256" key="7">
    <source>
        <dbReference type="ARBA" id="ARBA00022692"/>
    </source>
</evidence>
<dbReference type="GO" id="GO:0000781">
    <property type="term" value="C:chromosome, telomeric region"/>
    <property type="evidence" value="ECO:0007669"/>
    <property type="project" value="GOC"/>
</dbReference>
<accession>A0A9P8EH58</accession>
<dbReference type="GO" id="GO:0031509">
    <property type="term" value="P:subtelomeric heterochromatin formation"/>
    <property type="evidence" value="ECO:0007669"/>
    <property type="project" value="TreeGrafter"/>
</dbReference>
<dbReference type="InterPro" id="IPR004856">
    <property type="entry name" value="Glyco_trans_ALG6/ALG8"/>
</dbReference>
<feature type="region of interest" description="Disordered" evidence="14">
    <location>
        <begin position="898"/>
        <end position="919"/>
    </location>
</feature>
<evidence type="ECO:0000256" key="1">
    <source>
        <dbReference type="ARBA" id="ARBA00004123"/>
    </source>
</evidence>
<dbReference type="PANTHER" id="PTHR32075">
    <property type="entry name" value="ISWI CHROMATIN-REMODELING COMPLEX SUBUNIT YPL216W-RELATED"/>
    <property type="match status" value="1"/>
</dbReference>
<name>A0A9P8EH58_AURME</name>
<keyword evidence="8" id="KW-0256">Endoplasmic reticulum</keyword>
<feature type="non-terminal residue" evidence="18">
    <location>
        <position position="1400"/>
    </location>
</feature>
<dbReference type="PANTHER" id="PTHR32075:SF6">
    <property type="entry name" value="ISWI CHROMATIN-REMODELING COMPLEX SUBUNIT YPL216W-RELATED"/>
    <property type="match status" value="1"/>
</dbReference>
<keyword evidence="13" id="KW-0175">Coiled coil</keyword>
<keyword evidence="9 15" id="KW-1133">Transmembrane helix</keyword>
<comment type="pathway">
    <text evidence="3">Protein modification; protein glycosylation.</text>
</comment>
<protein>
    <submittedName>
        <fullName evidence="18">Dolichyl glycosyltransferase</fullName>
    </submittedName>
</protein>
<evidence type="ECO:0000256" key="4">
    <source>
        <dbReference type="ARBA" id="ARBA00008715"/>
    </source>
</evidence>
<dbReference type="InterPro" id="IPR013136">
    <property type="entry name" value="WSTF_Acf1_Cbp146"/>
</dbReference>
<feature type="compositionally biased region" description="Basic residues" evidence="14">
    <location>
        <begin position="1102"/>
        <end position="1112"/>
    </location>
</feature>
<keyword evidence="10 15" id="KW-0472">Membrane</keyword>
<feature type="transmembrane region" description="Helical" evidence="15">
    <location>
        <begin position="190"/>
        <end position="209"/>
    </location>
</feature>
<organism evidence="18 19">
    <name type="scientific">Aureobasidium melanogenum</name>
    <name type="common">Aureobasidium pullulans var. melanogenum</name>
    <dbReference type="NCBI Taxonomy" id="46634"/>
    <lineage>
        <taxon>Eukaryota</taxon>
        <taxon>Fungi</taxon>
        <taxon>Dikarya</taxon>
        <taxon>Ascomycota</taxon>
        <taxon>Pezizomycotina</taxon>
        <taxon>Dothideomycetes</taxon>
        <taxon>Dothideomycetidae</taxon>
        <taxon>Dothideales</taxon>
        <taxon>Saccotheciaceae</taxon>
        <taxon>Aureobasidium</taxon>
    </lineage>
</organism>
<evidence type="ECO:0000256" key="12">
    <source>
        <dbReference type="PROSITE-ProRule" id="PRU00475"/>
    </source>
</evidence>
<dbReference type="Pfam" id="PF02791">
    <property type="entry name" value="DDT"/>
    <property type="match status" value="1"/>
</dbReference>
<dbReference type="PROSITE" id="PS50827">
    <property type="entry name" value="DDT"/>
    <property type="match status" value="1"/>
</dbReference>
<feature type="transmembrane region" description="Helical" evidence="15">
    <location>
        <begin position="221"/>
        <end position="242"/>
    </location>
</feature>
<evidence type="ECO:0000256" key="8">
    <source>
        <dbReference type="ARBA" id="ARBA00022824"/>
    </source>
</evidence>
<dbReference type="Proteomes" id="UP000779574">
    <property type="component" value="Unassembled WGS sequence"/>
</dbReference>
<dbReference type="InterPro" id="IPR028941">
    <property type="entry name" value="WHIM2_dom"/>
</dbReference>
<evidence type="ECO:0000259" key="17">
    <source>
        <dbReference type="PROSITE" id="PS51136"/>
    </source>
</evidence>
<dbReference type="Pfam" id="PF10537">
    <property type="entry name" value="WAC_Acf1_DNA_bd"/>
    <property type="match status" value="1"/>
</dbReference>
<dbReference type="Pfam" id="PF15613">
    <property type="entry name" value="WSD"/>
    <property type="match status" value="1"/>
</dbReference>
<feature type="compositionally biased region" description="Basic and acidic residues" evidence="14">
    <location>
        <begin position="1358"/>
        <end position="1369"/>
    </location>
</feature>
<keyword evidence="11 12" id="KW-0539">Nucleus</keyword>
<dbReference type="GO" id="GO:0005634">
    <property type="term" value="C:nucleus"/>
    <property type="evidence" value="ECO:0007669"/>
    <property type="project" value="UniProtKB-SubCell"/>
</dbReference>
<evidence type="ECO:0000256" key="6">
    <source>
        <dbReference type="ARBA" id="ARBA00022679"/>
    </source>
</evidence>
<comment type="similarity">
    <text evidence="4">Belongs to the ALG6/ALG8 glucosyltransferase family.</text>
</comment>
<feature type="domain" description="DDT" evidence="16">
    <location>
        <begin position="792"/>
        <end position="855"/>
    </location>
</feature>
<evidence type="ECO:0000256" key="15">
    <source>
        <dbReference type="SAM" id="Phobius"/>
    </source>
</evidence>
<dbReference type="GO" id="GO:0005789">
    <property type="term" value="C:endoplasmic reticulum membrane"/>
    <property type="evidence" value="ECO:0007669"/>
    <property type="project" value="UniProtKB-SubCell"/>
</dbReference>
<dbReference type="Pfam" id="PF03155">
    <property type="entry name" value="Alg6_Alg8"/>
    <property type="match status" value="1"/>
</dbReference>
<evidence type="ECO:0000256" key="5">
    <source>
        <dbReference type="ARBA" id="ARBA00022676"/>
    </source>
</evidence>
<feature type="compositionally biased region" description="Basic and acidic residues" evidence="14">
    <location>
        <begin position="1113"/>
        <end position="1138"/>
    </location>
</feature>
<feature type="region of interest" description="Disordered" evidence="14">
    <location>
        <begin position="1023"/>
        <end position="1138"/>
    </location>
</feature>
<feature type="domain" description="WAC" evidence="17">
    <location>
        <begin position="471"/>
        <end position="578"/>
    </location>
</feature>
<gene>
    <name evidence="18" type="ORF">KCU76_g8550</name>
</gene>
<feature type="coiled-coil region" evidence="13">
    <location>
        <begin position="1139"/>
        <end position="1166"/>
    </location>
</feature>
<dbReference type="GO" id="GO:0016758">
    <property type="term" value="F:hexosyltransferase activity"/>
    <property type="evidence" value="ECO:0007669"/>
    <property type="project" value="InterPro"/>
</dbReference>
<evidence type="ECO:0000256" key="13">
    <source>
        <dbReference type="SAM" id="Coils"/>
    </source>
</evidence>
<dbReference type="SMART" id="SM00571">
    <property type="entry name" value="DDT"/>
    <property type="match status" value="1"/>
</dbReference>
<reference evidence="18" key="2">
    <citation type="submission" date="2021-08" db="EMBL/GenBank/DDBJ databases">
        <authorList>
            <person name="Gostincar C."/>
            <person name="Sun X."/>
            <person name="Song Z."/>
            <person name="Gunde-Cimerman N."/>
        </authorList>
    </citation>
    <scope>NUCLEOTIDE SEQUENCE</scope>
    <source>
        <strain evidence="18">EXF-9911</strain>
    </source>
</reference>
<feature type="transmembrane region" description="Helical" evidence="15">
    <location>
        <begin position="98"/>
        <end position="118"/>
    </location>
</feature>
<comment type="subcellular location">
    <subcellularLocation>
        <location evidence="2">Endoplasmic reticulum membrane</location>
        <topology evidence="2">Multi-pass membrane protein</topology>
    </subcellularLocation>
    <subcellularLocation>
        <location evidence="1 12">Nucleus</location>
    </subcellularLocation>
</comment>
<evidence type="ECO:0000256" key="11">
    <source>
        <dbReference type="ARBA" id="ARBA00023242"/>
    </source>
</evidence>
<feature type="compositionally biased region" description="Polar residues" evidence="14">
    <location>
        <begin position="1391"/>
        <end position="1400"/>
    </location>
</feature>
<keyword evidence="5" id="KW-0328">Glycosyltransferase</keyword>
<feature type="transmembrane region" description="Helical" evidence="15">
    <location>
        <begin position="318"/>
        <end position="336"/>
    </location>
</feature>